<dbReference type="OrthoDB" id="5374569at2759"/>
<accession>A0A8H6FLU7</accession>
<evidence type="ECO:0000256" key="1">
    <source>
        <dbReference type="SAM" id="MobiDB-lite"/>
    </source>
</evidence>
<sequence>MARTLPWLKSGTTTTLQPVRPKPAKRQRMLDPNSDSDSADNVNPRAVTTPKKQAAPATERTPSTSPPPQPPTEEFMRPGLSADDIYIMVEDEFHAVAQTFTKHLHHAEYIRLRNAVRDRNAPTINNISRPVDSITTMREETRRKKEAEAREAKMKAAIESIKVPKGAKGPLDESDISDFEEDRQDDPWQGTQLQHFITTSPKKNLTGLTGLQGVISHTRAAAGYSKPEKRPSQPTKLFEPARPNASASKTILAPAAGNATSDTDDDDLDAPSCLPPRPPPRIPSRPPTTAAKPTPLPTSRDPPHRQPKRRAPTPPPANPFQRSFLDLTPRAAPASIPLSSKSSRRPIPPDPSPPVRPEPLQEPRASLSDVRQRLKARREREERERKRKRSGSGIGVDDIPVFLV</sequence>
<dbReference type="GeneID" id="59292471"/>
<proteinExistence type="predicted"/>
<protein>
    <submittedName>
        <fullName evidence="2">Uncharacterized protein</fullName>
    </submittedName>
</protein>
<dbReference type="EMBL" id="JACCJC010000062">
    <property type="protein sequence ID" value="KAF6230917.1"/>
    <property type="molecule type" value="Genomic_DNA"/>
</dbReference>
<evidence type="ECO:0000313" key="2">
    <source>
        <dbReference type="EMBL" id="KAF6230917.1"/>
    </source>
</evidence>
<dbReference type="RefSeq" id="XP_037160350.1">
    <property type="nucleotide sequence ID" value="XM_037312710.1"/>
</dbReference>
<keyword evidence="3" id="KW-1185">Reference proteome</keyword>
<dbReference type="Proteomes" id="UP000578531">
    <property type="component" value="Unassembled WGS sequence"/>
</dbReference>
<organism evidence="2 3">
    <name type="scientific">Letharia columbiana</name>
    <dbReference type="NCBI Taxonomy" id="112416"/>
    <lineage>
        <taxon>Eukaryota</taxon>
        <taxon>Fungi</taxon>
        <taxon>Dikarya</taxon>
        <taxon>Ascomycota</taxon>
        <taxon>Pezizomycotina</taxon>
        <taxon>Lecanoromycetes</taxon>
        <taxon>OSLEUM clade</taxon>
        <taxon>Lecanoromycetidae</taxon>
        <taxon>Lecanorales</taxon>
        <taxon>Lecanorineae</taxon>
        <taxon>Parmeliaceae</taxon>
        <taxon>Letharia</taxon>
    </lineage>
</organism>
<dbReference type="AlphaFoldDB" id="A0A8H6FLU7"/>
<feature type="region of interest" description="Disordered" evidence="1">
    <location>
        <begin position="165"/>
        <end position="187"/>
    </location>
</feature>
<reference evidence="2 3" key="1">
    <citation type="journal article" date="2020" name="Genomics">
        <title>Complete, high-quality genomes from long-read metagenomic sequencing of two wolf lichen thalli reveals enigmatic genome architecture.</title>
        <authorList>
            <person name="McKenzie S.K."/>
            <person name="Walston R.F."/>
            <person name="Allen J.L."/>
        </authorList>
    </citation>
    <scope>NUCLEOTIDE SEQUENCE [LARGE SCALE GENOMIC DNA]</scope>
    <source>
        <strain evidence="2">WasteWater2</strain>
    </source>
</reference>
<gene>
    <name evidence="2" type="ORF">HO173_010825</name>
</gene>
<comment type="caution">
    <text evidence="2">The sequence shown here is derived from an EMBL/GenBank/DDBJ whole genome shotgun (WGS) entry which is preliminary data.</text>
</comment>
<feature type="compositionally biased region" description="Pro residues" evidence="1">
    <location>
        <begin position="346"/>
        <end position="357"/>
    </location>
</feature>
<evidence type="ECO:0000313" key="3">
    <source>
        <dbReference type="Proteomes" id="UP000578531"/>
    </source>
</evidence>
<feature type="region of interest" description="Disordered" evidence="1">
    <location>
        <begin position="1"/>
        <end position="77"/>
    </location>
</feature>
<name>A0A8H6FLU7_9LECA</name>
<feature type="region of interest" description="Disordered" evidence="1">
    <location>
        <begin position="219"/>
        <end position="404"/>
    </location>
</feature>
<feature type="compositionally biased region" description="Acidic residues" evidence="1">
    <location>
        <begin position="172"/>
        <end position="184"/>
    </location>
</feature>
<feature type="compositionally biased region" description="Pro residues" evidence="1">
    <location>
        <begin position="273"/>
        <end position="286"/>
    </location>
</feature>
<feature type="compositionally biased region" description="Low complexity" evidence="1">
    <location>
        <begin position="54"/>
        <end position="63"/>
    </location>
</feature>